<feature type="region of interest" description="Disordered" evidence="1">
    <location>
        <begin position="103"/>
        <end position="123"/>
    </location>
</feature>
<gene>
    <name evidence="2" type="ORF">HYH02_002547</name>
</gene>
<protein>
    <submittedName>
        <fullName evidence="2">Uncharacterized protein</fullName>
    </submittedName>
</protein>
<evidence type="ECO:0000256" key="1">
    <source>
        <dbReference type="SAM" id="MobiDB-lite"/>
    </source>
</evidence>
<dbReference type="Proteomes" id="UP000613740">
    <property type="component" value="Unassembled WGS sequence"/>
</dbReference>
<organism evidence="2 3">
    <name type="scientific">Chlamydomonas schloesseri</name>
    <dbReference type="NCBI Taxonomy" id="2026947"/>
    <lineage>
        <taxon>Eukaryota</taxon>
        <taxon>Viridiplantae</taxon>
        <taxon>Chlorophyta</taxon>
        <taxon>core chlorophytes</taxon>
        <taxon>Chlorophyceae</taxon>
        <taxon>CS clade</taxon>
        <taxon>Chlamydomonadales</taxon>
        <taxon>Chlamydomonadaceae</taxon>
        <taxon>Chlamydomonas</taxon>
    </lineage>
</organism>
<evidence type="ECO:0000313" key="2">
    <source>
        <dbReference type="EMBL" id="KAG2453224.1"/>
    </source>
</evidence>
<reference evidence="2" key="1">
    <citation type="journal article" date="2020" name="bioRxiv">
        <title>Comparative genomics of Chlamydomonas.</title>
        <authorList>
            <person name="Craig R.J."/>
            <person name="Hasan A.R."/>
            <person name="Ness R.W."/>
            <person name="Keightley P.D."/>
        </authorList>
    </citation>
    <scope>NUCLEOTIDE SEQUENCE</scope>
    <source>
        <strain evidence="2">CCAP 11/173</strain>
    </source>
</reference>
<comment type="caution">
    <text evidence="2">The sequence shown here is derived from an EMBL/GenBank/DDBJ whole genome shotgun (WGS) entry which is preliminary data.</text>
</comment>
<feature type="compositionally biased region" description="Basic and acidic residues" evidence="1">
    <location>
        <begin position="103"/>
        <end position="116"/>
    </location>
</feature>
<sequence>MAYNLYQVQMAKAWAERIDKENAIAEKFWYSQSLKGSTSVPGSPSGGRSSPHVGEHFYTGSADARSQAGSVGPARSAAPTGYTSKTAYLKCRMEQLEAALQEERASRKKVEEDLNELRSSLKR</sequence>
<evidence type="ECO:0000313" key="3">
    <source>
        <dbReference type="Proteomes" id="UP000613740"/>
    </source>
</evidence>
<keyword evidence="3" id="KW-1185">Reference proteome</keyword>
<dbReference type="EMBL" id="JAEHOD010000004">
    <property type="protein sequence ID" value="KAG2453224.1"/>
    <property type="molecule type" value="Genomic_DNA"/>
</dbReference>
<name>A0A835WS80_9CHLO</name>
<dbReference type="AlphaFoldDB" id="A0A835WS80"/>
<proteinExistence type="predicted"/>
<feature type="region of interest" description="Disordered" evidence="1">
    <location>
        <begin position="34"/>
        <end position="80"/>
    </location>
</feature>
<accession>A0A835WS80</accession>
<feature type="compositionally biased region" description="Low complexity" evidence="1">
    <location>
        <begin position="36"/>
        <end position="51"/>
    </location>
</feature>
<dbReference type="OrthoDB" id="527610at2759"/>